<gene>
    <name evidence="1" type="ORF">E1757_01410</name>
</gene>
<reference evidence="1 2" key="1">
    <citation type="submission" date="2019-03" db="EMBL/GenBank/DDBJ databases">
        <title>This is whole genome sequence of Paenibacillus sp MS74 strain.</title>
        <authorList>
            <person name="Trinh H.N."/>
        </authorList>
    </citation>
    <scope>NUCLEOTIDE SEQUENCE [LARGE SCALE GENOMIC DNA]</scope>
    <source>
        <strain evidence="1 2">MS74</strain>
    </source>
</reference>
<name>A0A4R5KYK3_9BACL</name>
<sequence>MDDQKKSIDIRVILNQLNIPEAKFKEWKSLEQVKRHSLPGDAWMTESSVVFSMEKGTFLSK</sequence>
<dbReference type="AlphaFoldDB" id="A0A4R5KYK3"/>
<protein>
    <submittedName>
        <fullName evidence="1">Uncharacterized protein</fullName>
    </submittedName>
</protein>
<evidence type="ECO:0000313" key="2">
    <source>
        <dbReference type="Proteomes" id="UP000295636"/>
    </source>
</evidence>
<keyword evidence="2" id="KW-1185">Reference proteome</keyword>
<comment type="caution">
    <text evidence="1">The sequence shown here is derived from an EMBL/GenBank/DDBJ whole genome shotgun (WGS) entry which is preliminary data.</text>
</comment>
<dbReference type="Proteomes" id="UP000295636">
    <property type="component" value="Unassembled WGS sequence"/>
</dbReference>
<accession>A0A4R5KYK3</accession>
<dbReference type="EMBL" id="SMRT01000001">
    <property type="protein sequence ID" value="TDG00329.1"/>
    <property type="molecule type" value="Genomic_DNA"/>
</dbReference>
<proteinExistence type="predicted"/>
<evidence type="ECO:0000313" key="1">
    <source>
        <dbReference type="EMBL" id="TDG00329.1"/>
    </source>
</evidence>
<dbReference type="RefSeq" id="WP_133225038.1">
    <property type="nucleotide sequence ID" value="NZ_SMRT01000001.1"/>
</dbReference>
<organism evidence="1 2">
    <name type="scientific">Paenibacillus piri</name>
    <dbReference type="NCBI Taxonomy" id="2547395"/>
    <lineage>
        <taxon>Bacteria</taxon>
        <taxon>Bacillati</taxon>
        <taxon>Bacillota</taxon>
        <taxon>Bacilli</taxon>
        <taxon>Bacillales</taxon>
        <taxon>Paenibacillaceae</taxon>
        <taxon>Paenibacillus</taxon>
    </lineage>
</organism>